<organism evidence="1 2">
    <name type="scientific">Puccinia striiformis f. sp. tritici</name>
    <dbReference type="NCBI Taxonomy" id="168172"/>
    <lineage>
        <taxon>Eukaryota</taxon>
        <taxon>Fungi</taxon>
        <taxon>Dikarya</taxon>
        <taxon>Basidiomycota</taxon>
        <taxon>Pucciniomycotina</taxon>
        <taxon>Pucciniomycetes</taxon>
        <taxon>Pucciniales</taxon>
        <taxon>Pucciniaceae</taxon>
        <taxon>Puccinia</taxon>
    </lineage>
</organism>
<name>A0ACC0EBS0_9BASI</name>
<proteinExistence type="predicted"/>
<reference evidence="2" key="1">
    <citation type="journal article" date="2018" name="BMC Genomics">
        <title>Genomic insights into host adaptation between the wheat stripe rust pathogen (Puccinia striiformis f. sp. tritici) and the barley stripe rust pathogen (Puccinia striiformis f. sp. hordei).</title>
        <authorList>
            <person name="Xia C."/>
            <person name="Wang M."/>
            <person name="Yin C."/>
            <person name="Cornejo O.E."/>
            <person name="Hulbert S.H."/>
            <person name="Chen X."/>
        </authorList>
    </citation>
    <scope>NUCLEOTIDE SEQUENCE [LARGE SCALE GENOMIC DNA]</scope>
    <source>
        <strain evidence="2">93-210</strain>
    </source>
</reference>
<sequence>MGGDKTKEVTVLPLHVRHHLSQSDSEGTSPVFLSTDMTNSQVTDLPAHSFEGRLVYHFAEILDNPTVDDSHRSALNDMLEHYIERFKKATPVQWSDLNVLPQADLNSETTKMTTSILPPKGRDKSTASDNYKGSNSQGSSPAPAEIGRTNHLQVRMFNREERSTDRHDVNATLLAVGSPREAEGNTTQWHQTVDEGLNQSVVNQTIIGLQSSPATIFRDHERQVNNTSRKTIPLPLSGETSVDEVGQTIVDEQPARLIDPAKPLTTPKRRRVSSRDSNSSLLSPGKIDRLCPGTSPRPHQSSQVPLSSPLSSPEPLKRNSEGSHSNVAKPKKSRAALGNPSPLAQKRQQPDNSCRPNLQKKNPKADLHKQLSHHGAASGRDGPVEPDKSATRIAAEAGALERLDFWEQSRNKPAEPLKFPKLLANSDSIISQLPQLLGRRVRTRSAIQSSMFINTDTCLNRAKEGNFTHEPLHQGWSRMIATLADIQFILTSDRLAITLASLDGTAGDSEGALVIVHTYFQDLADSFNVRKTANPVNRNIPKDYFGSNGGMAYVFEYIASALSALMSPATNEKKTNCLTKGLACLAQLLVIGPGAIFSQPTARDLSPQWKSAMLLEFGAIAVDAQCPVWNPFGNTRLHIIATFSQMGFGRNTKIDWTLLLEISKEQFLASRLANVMWEDIVLIADRESSGDDTVNWGVIP</sequence>
<accession>A0ACC0EBS0</accession>
<dbReference type="EMBL" id="CM045872">
    <property type="protein sequence ID" value="KAI7949873.1"/>
    <property type="molecule type" value="Genomic_DNA"/>
</dbReference>
<reference evidence="2" key="2">
    <citation type="journal article" date="2018" name="Mol. Plant Microbe Interact.">
        <title>Genome sequence resources for the wheat stripe rust pathogen (Puccinia striiformis f. sp. tritici) and the barley stripe rust pathogen (Puccinia striiformis f. sp. hordei).</title>
        <authorList>
            <person name="Xia C."/>
            <person name="Wang M."/>
            <person name="Yin C."/>
            <person name="Cornejo O.E."/>
            <person name="Hulbert S.H."/>
            <person name="Chen X."/>
        </authorList>
    </citation>
    <scope>NUCLEOTIDE SEQUENCE [LARGE SCALE GENOMIC DNA]</scope>
    <source>
        <strain evidence="2">93-210</strain>
    </source>
</reference>
<comment type="caution">
    <text evidence="1">The sequence shown here is derived from an EMBL/GenBank/DDBJ whole genome shotgun (WGS) entry which is preliminary data.</text>
</comment>
<gene>
    <name evidence="1" type="ORF">MJO28_008694</name>
</gene>
<reference evidence="1 2" key="3">
    <citation type="journal article" date="2022" name="Microbiol. Spectr.">
        <title>Folding features and dynamics of 3D genome architecture in plant fungal pathogens.</title>
        <authorList>
            <person name="Xia C."/>
        </authorList>
    </citation>
    <scope>NUCLEOTIDE SEQUENCE [LARGE SCALE GENOMIC DNA]</scope>
    <source>
        <strain evidence="1 2">93-210</strain>
    </source>
</reference>
<dbReference type="Proteomes" id="UP001060170">
    <property type="component" value="Chromosome 8"/>
</dbReference>
<protein>
    <submittedName>
        <fullName evidence="1">Uncharacterized protein</fullName>
    </submittedName>
</protein>
<evidence type="ECO:0000313" key="2">
    <source>
        <dbReference type="Proteomes" id="UP001060170"/>
    </source>
</evidence>
<keyword evidence="2" id="KW-1185">Reference proteome</keyword>
<evidence type="ECO:0000313" key="1">
    <source>
        <dbReference type="EMBL" id="KAI7949873.1"/>
    </source>
</evidence>